<dbReference type="Proteomes" id="UP000440578">
    <property type="component" value="Unassembled WGS sequence"/>
</dbReference>
<dbReference type="GO" id="GO:0016020">
    <property type="term" value="C:membrane"/>
    <property type="evidence" value="ECO:0007669"/>
    <property type="project" value="UniProtKB-SubCell"/>
</dbReference>
<comment type="caution">
    <text evidence="7">The sequence shown here is derived from an EMBL/GenBank/DDBJ whole genome shotgun (WGS) entry which is preliminary data.</text>
</comment>
<dbReference type="Gene3D" id="1.20.1070.10">
    <property type="entry name" value="Rhodopsin 7-helix transmembrane proteins"/>
    <property type="match status" value="1"/>
</dbReference>
<keyword evidence="7" id="KW-0675">Receptor</keyword>
<keyword evidence="3 5" id="KW-1133">Transmembrane helix</keyword>
<dbReference type="GO" id="GO:0007166">
    <property type="term" value="P:cell surface receptor signaling pathway"/>
    <property type="evidence" value="ECO:0007669"/>
    <property type="project" value="InterPro"/>
</dbReference>
<sequence length="253" mass="28155">MAVLCYPRPAAVPRPGPPTLLTVLQTCSAVGLLGVLLVHLLVPALRNQHGRCLVSHAAALLVALGCLMASSRPAVYSRLELCQGVGLLMHFSFLASCFWLNVMSFDIWLTFSRLRAAPSRASQQRERFVRYSVYAWCSPLLLTLLTALMQFVPGEQPLLPPPGIGRVNCWFPGSREMLIYFHWPILALMTANLLFFLVTACNLRRGEKNAERVRSRKRGVERWVRYGGGWREAMGDGWEVRGGMEIAVGSSVD</sequence>
<dbReference type="PROSITE" id="PS50261">
    <property type="entry name" value="G_PROTEIN_RECEP_F2_4"/>
    <property type="match status" value="1"/>
</dbReference>
<feature type="transmembrane region" description="Helical" evidence="5">
    <location>
        <begin position="180"/>
        <end position="203"/>
    </location>
</feature>
<dbReference type="CDD" id="cd15039">
    <property type="entry name" value="7tmB3_Methuselah-like"/>
    <property type="match status" value="1"/>
</dbReference>
<dbReference type="PANTHER" id="PTHR46953:SF1">
    <property type="entry name" value="G-PROTEIN COUPLED RECEPTOR MTH-LIKE 1-RELATED"/>
    <property type="match status" value="1"/>
</dbReference>
<feature type="domain" description="G-protein coupled receptors family 2 profile 2" evidence="6">
    <location>
        <begin position="17"/>
        <end position="205"/>
    </location>
</feature>
<keyword evidence="4 5" id="KW-0472">Membrane</keyword>
<feature type="transmembrane region" description="Helical" evidence="5">
    <location>
        <begin position="91"/>
        <end position="111"/>
    </location>
</feature>
<feature type="transmembrane region" description="Helical" evidence="5">
    <location>
        <begin position="20"/>
        <end position="41"/>
    </location>
</feature>
<evidence type="ECO:0000256" key="5">
    <source>
        <dbReference type="SAM" id="Phobius"/>
    </source>
</evidence>
<dbReference type="GO" id="GO:0004930">
    <property type="term" value="F:G protein-coupled receptor activity"/>
    <property type="evidence" value="ECO:0007669"/>
    <property type="project" value="InterPro"/>
</dbReference>
<comment type="subcellular location">
    <subcellularLocation>
        <location evidence="1">Membrane</location>
        <topology evidence="1">Multi-pass membrane protein</topology>
    </subcellularLocation>
</comment>
<reference evidence="7 8" key="1">
    <citation type="submission" date="2019-07" db="EMBL/GenBank/DDBJ databases">
        <title>Draft genome assembly of a fouling barnacle, Amphibalanus amphitrite (Darwin, 1854): The first reference genome for Thecostraca.</title>
        <authorList>
            <person name="Kim W."/>
        </authorList>
    </citation>
    <scope>NUCLEOTIDE SEQUENCE [LARGE SCALE GENOMIC DNA]</scope>
    <source>
        <strain evidence="7">SNU_AA5</strain>
        <tissue evidence="7">Soma without cirri and trophi</tissue>
    </source>
</reference>
<feature type="transmembrane region" description="Helical" evidence="5">
    <location>
        <begin position="131"/>
        <end position="152"/>
    </location>
</feature>
<name>A0A6A4WD49_AMPAM</name>
<evidence type="ECO:0000256" key="2">
    <source>
        <dbReference type="ARBA" id="ARBA00022692"/>
    </source>
</evidence>
<dbReference type="EMBL" id="VIIS01000833">
    <property type="protein sequence ID" value="KAF0304565.1"/>
    <property type="molecule type" value="Genomic_DNA"/>
</dbReference>
<accession>A0A6A4WD49</accession>
<evidence type="ECO:0000313" key="8">
    <source>
        <dbReference type="Proteomes" id="UP000440578"/>
    </source>
</evidence>
<evidence type="ECO:0000256" key="4">
    <source>
        <dbReference type="ARBA" id="ARBA00023136"/>
    </source>
</evidence>
<dbReference type="OrthoDB" id="6134459at2759"/>
<dbReference type="Pfam" id="PF00002">
    <property type="entry name" value="7tm_2"/>
    <property type="match status" value="1"/>
</dbReference>
<dbReference type="InterPro" id="IPR052808">
    <property type="entry name" value="GPCR_Mth-like"/>
</dbReference>
<protein>
    <submittedName>
        <fullName evidence="7">Putative G-protein coupled receptor Mth-like 3</fullName>
    </submittedName>
</protein>
<evidence type="ECO:0000256" key="3">
    <source>
        <dbReference type="ARBA" id="ARBA00022989"/>
    </source>
</evidence>
<evidence type="ECO:0000256" key="1">
    <source>
        <dbReference type="ARBA" id="ARBA00004141"/>
    </source>
</evidence>
<keyword evidence="8" id="KW-1185">Reference proteome</keyword>
<dbReference type="InterPro" id="IPR000832">
    <property type="entry name" value="GPCR_2_secretin-like"/>
</dbReference>
<gene>
    <name evidence="7" type="primary">mthl3_1</name>
    <name evidence="7" type="ORF">FJT64_023634</name>
</gene>
<dbReference type="SUPFAM" id="SSF81321">
    <property type="entry name" value="Family A G protein-coupled receptor-like"/>
    <property type="match status" value="1"/>
</dbReference>
<dbReference type="AlphaFoldDB" id="A0A6A4WD49"/>
<dbReference type="PANTHER" id="PTHR46953">
    <property type="entry name" value="G-PROTEIN COUPLED RECEPTOR MTH-LIKE 1-RELATED"/>
    <property type="match status" value="1"/>
</dbReference>
<dbReference type="InterPro" id="IPR017981">
    <property type="entry name" value="GPCR_2-like_7TM"/>
</dbReference>
<keyword evidence="2 5" id="KW-0812">Transmembrane</keyword>
<evidence type="ECO:0000313" key="7">
    <source>
        <dbReference type="EMBL" id="KAF0304565.1"/>
    </source>
</evidence>
<evidence type="ECO:0000259" key="6">
    <source>
        <dbReference type="PROSITE" id="PS50261"/>
    </source>
</evidence>
<organism evidence="7 8">
    <name type="scientific">Amphibalanus amphitrite</name>
    <name type="common">Striped barnacle</name>
    <name type="synonym">Balanus amphitrite</name>
    <dbReference type="NCBI Taxonomy" id="1232801"/>
    <lineage>
        <taxon>Eukaryota</taxon>
        <taxon>Metazoa</taxon>
        <taxon>Ecdysozoa</taxon>
        <taxon>Arthropoda</taxon>
        <taxon>Crustacea</taxon>
        <taxon>Multicrustacea</taxon>
        <taxon>Cirripedia</taxon>
        <taxon>Thoracica</taxon>
        <taxon>Thoracicalcarea</taxon>
        <taxon>Balanomorpha</taxon>
        <taxon>Balanoidea</taxon>
        <taxon>Balanidae</taxon>
        <taxon>Amphibalaninae</taxon>
        <taxon>Amphibalanus</taxon>
    </lineage>
</organism>
<feature type="transmembrane region" description="Helical" evidence="5">
    <location>
        <begin position="53"/>
        <end position="71"/>
    </location>
</feature>
<proteinExistence type="predicted"/>